<dbReference type="Proteomes" id="UP001597012">
    <property type="component" value="Unassembled WGS sequence"/>
</dbReference>
<dbReference type="PROSITE" id="PS00041">
    <property type="entry name" value="HTH_ARAC_FAMILY_1"/>
    <property type="match status" value="1"/>
</dbReference>
<keyword evidence="1" id="KW-0805">Transcription regulation</keyword>
<evidence type="ECO:0000256" key="3">
    <source>
        <dbReference type="ARBA" id="ARBA00023163"/>
    </source>
</evidence>
<proteinExistence type="predicted"/>
<protein>
    <submittedName>
        <fullName evidence="5">AraC family transcriptional regulator</fullName>
    </submittedName>
</protein>
<dbReference type="PANTHER" id="PTHR43280:SF27">
    <property type="entry name" value="TRANSCRIPTIONAL REGULATOR MTLR"/>
    <property type="match status" value="1"/>
</dbReference>
<dbReference type="Pfam" id="PF02311">
    <property type="entry name" value="AraC_binding"/>
    <property type="match status" value="1"/>
</dbReference>
<organism evidence="5 6">
    <name type="scientific">Maribacter chungangensis</name>
    <dbReference type="NCBI Taxonomy" id="1069117"/>
    <lineage>
        <taxon>Bacteria</taxon>
        <taxon>Pseudomonadati</taxon>
        <taxon>Bacteroidota</taxon>
        <taxon>Flavobacteriia</taxon>
        <taxon>Flavobacteriales</taxon>
        <taxon>Flavobacteriaceae</taxon>
        <taxon>Maribacter</taxon>
    </lineage>
</organism>
<dbReference type="EMBL" id="JBHTHY010000014">
    <property type="protein sequence ID" value="MFD0798739.1"/>
    <property type="molecule type" value="Genomic_DNA"/>
</dbReference>
<dbReference type="SMART" id="SM00342">
    <property type="entry name" value="HTH_ARAC"/>
    <property type="match status" value="1"/>
</dbReference>
<reference evidence="6" key="1">
    <citation type="journal article" date="2019" name="Int. J. Syst. Evol. Microbiol.">
        <title>The Global Catalogue of Microorganisms (GCM) 10K type strain sequencing project: providing services to taxonomists for standard genome sequencing and annotation.</title>
        <authorList>
            <consortium name="The Broad Institute Genomics Platform"/>
            <consortium name="The Broad Institute Genome Sequencing Center for Infectious Disease"/>
            <person name="Wu L."/>
            <person name="Ma J."/>
        </authorList>
    </citation>
    <scope>NUCLEOTIDE SEQUENCE [LARGE SCALE GENOMIC DNA]</scope>
    <source>
        <strain evidence="6">CCUG 61948</strain>
    </source>
</reference>
<dbReference type="SUPFAM" id="SSF46689">
    <property type="entry name" value="Homeodomain-like"/>
    <property type="match status" value="1"/>
</dbReference>
<dbReference type="Gene3D" id="2.60.120.10">
    <property type="entry name" value="Jelly Rolls"/>
    <property type="match status" value="1"/>
</dbReference>
<dbReference type="Pfam" id="PF12833">
    <property type="entry name" value="HTH_18"/>
    <property type="match status" value="1"/>
</dbReference>
<name>A0ABW3B7P5_9FLAO</name>
<dbReference type="PANTHER" id="PTHR43280">
    <property type="entry name" value="ARAC-FAMILY TRANSCRIPTIONAL REGULATOR"/>
    <property type="match status" value="1"/>
</dbReference>
<gene>
    <name evidence="5" type="ORF">ACFQZJ_14810</name>
</gene>
<evidence type="ECO:0000313" key="6">
    <source>
        <dbReference type="Proteomes" id="UP001597012"/>
    </source>
</evidence>
<feature type="domain" description="HTH araC/xylS-type" evidence="4">
    <location>
        <begin position="187"/>
        <end position="285"/>
    </location>
</feature>
<accession>A0ABW3B7P5</accession>
<dbReference type="InterPro" id="IPR003313">
    <property type="entry name" value="AraC-bd"/>
</dbReference>
<comment type="caution">
    <text evidence="5">The sequence shown here is derived from an EMBL/GenBank/DDBJ whole genome shotgun (WGS) entry which is preliminary data.</text>
</comment>
<evidence type="ECO:0000256" key="1">
    <source>
        <dbReference type="ARBA" id="ARBA00023015"/>
    </source>
</evidence>
<keyword evidence="2" id="KW-0238">DNA-binding</keyword>
<dbReference type="Gene3D" id="1.10.10.60">
    <property type="entry name" value="Homeodomain-like"/>
    <property type="match status" value="2"/>
</dbReference>
<dbReference type="InterPro" id="IPR009057">
    <property type="entry name" value="Homeodomain-like_sf"/>
</dbReference>
<dbReference type="InterPro" id="IPR018062">
    <property type="entry name" value="HTH_AraC-typ_CS"/>
</dbReference>
<evidence type="ECO:0000256" key="2">
    <source>
        <dbReference type="ARBA" id="ARBA00023125"/>
    </source>
</evidence>
<dbReference type="InterPro" id="IPR014710">
    <property type="entry name" value="RmlC-like_jellyroll"/>
</dbReference>
<dbReference type="SUPFAM" id="SSF51182">
    <property type="entry name" value="RmlC-like cupins"/>
    <property type="match status" value="1"/>
</dbReference>
<sequence>MTTPNIEKTLNPNELLLFKDLVSPHFNPNWHFHPELQISFIVKGKGTRFVGDHVETFEEEDLVLTGPNVPHLWRSDEAYFDADSNLSTKGLVIYFNQELLHEGLMKKNEFYHINKLIKNSARGVEFYGETKRTIKPLLLRMGNIKGFQRIILLMEIVNVLANSNQFKLLSSPAYTNVLKGDDTKKMSLVYAYVMSNFKNKIALKEVSDMLNMNTTSFCKYFKPRANKTFTRFVNEIRIGHARKLLLEDNLNISEIGYECGFSTLSNFNKQFKSIANMPPHEYRRLFLKIKTPLS</sequence>
<dbReference type="CDD" id="cd06976">
    <property type="entry name" value="cupin_MtlR-like_N"/>
    <property type="match status" value="1"/>
</dbReference>
<evidence type="ECO:0000259" key="4">
    <source>
        <dbReference type="PROSITE" id="PS01124"/>
    </source>
</evidence>
<dbReference type="RefSeq" id="WP_379935628.1">
    <property type="nucleotide sequence ID" value="NZ_JBHTHY010000014.1"/>
</dbReference>
<dbReference type="InterPro" id="IPR018060">
    <property type="entry name" value="HTH_AraC"/>
</dbReference>
<dbReference type="InterPro" id="IPR011051">
    <property type="entry name" value="RmlC_Cupin_sf"/>
</dbReference>
<keyword evidence="6" id="KW-1185">Reference proteome</keyword>
<evidence type="ECO:0000313" key="5">
    <source>
        <dbReference type="EMBL" id="MFD0798739.1"/>
    </source>
</evidence>
<keyword evidence="3" id="KW-0804">Transcription</keyword>
<dbReference type="PROSITE" id="PS01124">
    <property type="entry name" value="HTH_ARAC_FAMILY_2"/>
    <property type="match status" value="1"/>
</dbReference>